<dbReference type="KEGG" id="ngr:NAEGRDRAFT_72235"/>
<dbReference type="InParanoid" id="D2VTA9"/>
<dbReference type="Proteomes" id="UP000006671">
    <property type="component" value="Unassembled WGS sequence"/>
</dbReference>
<dbReference type="RefSeq" id="XP_002672646.1">
    <property type="nucleotide sequence ID" value="XM_002672600.1"/>
</dbReference>
<proteinExistence type="predicted"/>
<dbReference type="OMA" id="SHICITE"/>
<organism evidence="4">
    <name type="scientific">Naegleria gruberi</name>
    <name type="common">Amoeba</name>
    <dbReference type="NCBI Taxonomy" id="5762"/>
    <lineage>
        <taxon>Eukaryota</taxon>
        <taxon>Discoba</taxon>
        <taxon>Heterolobosea</taxon>
        <taxon>Tetramitia</taxon>
        <taxon>Eutetramitia</taxon>
        <taxon>Vahlkampfiidae</taxon>
        <taxon>Naegleria</taxon>
    </lineage>
</organism>
<accession>D2VTA9</accession>
<gene>
    <name evidence="3" type="ORF">NAEGRDRAFT_72235</name>
</gene>
<dbReference type="STRING" id="5762.D2VTA9"/>
<sequence>MKKELLARDGTVNWFRQRCLCLRKVEEEEVNTTTTTTTTEDEDEYKEPVMQTSGYELADRSEVGRLLPAYNYFDGRFSIGDSDSHTCVVHHDGIVYFWGGRNETNGKIHRFDLRTYTWMKPISSNLDKKDSRYYHGFTKQENDPIFWMFGGLDNQESKYYNDLIRVDGRTCQWNWEQFTEPTDGNSEWPSRRRGHVFLYRESNHSLLLFGGCGDESYSDVWEFNISLRKWTKLATTGDEIVPRGYSSGILMKKDNTDVLVIYGGDIGVDNQTLTNQLCILNLSTLVWKTYDNSITPPLFGHAGTTCKISNDEMFIFGGCNDDYIPYSDSYIYNLKYNTWTLLEVENILPLNCSSIFIDEERGIINLYGGYDEQRRTDTHIVIQVNPLYDFKIYRTFPKLYSTLNRQIYTDILIKSIE</sequence>
<dbReference type="Gene3D" id="2.120.10.80">
    <property type="entry name" value="Kelch-type beta propeller"/>
    <property type="match status" value="2"/>
</dbReference>
<dbReference type="PANTHER" id="PTHR46093">
    <property type="entry name" value="ACYL-COA-BINDING DOMAIN-CONTAINING PROTEIN 5"/>
    <property type="match status" value="1"/>
</dbReference>
<dbReference type="InterPro" id="IPR011043">
    <property type="entry name" value="Gal_Oxase/kelch_b-propeller"/>
</dbReference>
<dbReference type="GeneID" id="8854385"/>
<dbReference type="AlphaFoldDB" id="D2VTA9"/>
<evidence type="ECO:0000313" key="3">
    <source>
        <dbReference type="EMBL" id="EFC39902.1"/>
    </source>
</evidence>
<dbReference type="SUPFAM" id="SSF50965">
    <property type="entry name" value="Galactose oxidase, central domain"/>
    <property type="match status" value="1"/>
</dbReference>
<dbReference type="EMBL" id="GG738896">
    <property type="protein sequence ID" value="EFC39902.1"/>
    <property type="molecule type" value="Genomic_DNA"/>
</dbReference>
<evidence type="ECO:0000256" key="1">
    <source>
        <dbReference type="ARBA" id="ARBA00022441"/>
    </source>
</evidence>
<dbReference type="PANTHER" id="PTHR46093:SF18">
    <property type="entry name" value="FIBRONECTIN TYPE-III DOMAIN-CONTAINING PROTEIN"/>
    <property type="match status" value="1"/>
</dbReference>
<dbReference type="OrthoDB" id="10250130at2759"/>
<evidence type="ECO:0000313" key="4">
    <source>
        <dbReference type="Proteomes" id="UP000006671"/>
    </source>
</evidence>
<evidence type="ECO:0000256" key="2">
    <source>
        <dbReference type="ARBA" id="ARBA00022737"/>
    </source>
</evidence>
<keyword evidence="4" id="KW-1185">Reference proteome</keyword>
<reference evidence="3 4" key="1">
    <citation type="journal article" date="2010" name="Cell">
        <title>The genome of Naegleria gruberi illuminates early eukaryotic versatility.</title>
        <authorList>
            <person name="Fritz-Laylin L.K."/>
            <person name="Prochnik S.E."/>
            <person name="Ginger M.L."/>
            <person name="Dacks J.B."/>
            <person name="Carpenter M.L."/>
            <person name="Field M.C."/>
            <person name="Kuo A."/>
            <person name="Paredez A."/>
            <person name="Chapman J."/>
            <person name="Pham J."/>
            <person name="Shu S."/>
            <person name="Neupane R."/>
            <person name="Cipriano M."/>
            <person name="Mancuso J."/>
            <person name="Tu H."/>
            <person name="Salamov A."/>
            <person name="Lindquist E."/>
            <person name="Shapiro H."/>
            <person name="Lucas S."/>
            <person name="Grigoriev I.V."/>
            <person name="Cande W.Z."/>
            <person name="Fulton C."/>
            <person name="Rokhsar D.S."/>
            <person name="Dawson S.C."/>
        </authorList>
    </citation>
    <scope>NUCLEOTIDE SEQUENCE [LARGE SCALE GENOMIC DNA]</scope>
    <source>
        <strain evidence="3 4">NEG-M</strain>
    </source>
</reference>
<dbReference type="InterPro" id="IPR015915">
    <property type="entry name" value="Kelch-typ_b-propeller"/>
</dbReference>
<keyword evidence="2" id="KW-0677">Repeat</keyword>
<name>D2VTA9_NAEGR</name>
<keyword evidence="1" id="KW-0880">Kelch repeat</keyword>
<dbReference type="VEuPathDB" id="AmoebaDB:NAEGRDRAFT_72235"/>
<dbReference type="eggNOG" id="KOG4152">
    <property type="taxonomic scope" value="Eukaryota"/>
</dbReference>
<dbReference type="Pfam" id="PF24681">
    <property type="entry name" value="Kelch_KLHDC2_KLHL20_DRC7"/>
    <property type="match status" value="2"/>
</dbReference>
<protein>
    <submittedName>
        <fullName evidence="3">Predicted protein</fullName>
    </submittedName>
</protein>